<evidence type="ECO:0000256" key="5">
    <source>
        <dbReference type="SAM" id="MobiDB-lite"/>
    </source>
</evidence>
<dbReference type="GO" id="GO:0003700">
    <property type="term" value="F:DNA-binding transcription factor activity"/>
    <property type="evidence" value="ECO:0007669"/>
    <property type="project" value="InterPro"/>
</dbReference>
<dbReference type="GO" id="GO:0046983">
    <property type="term" value="F:protein dimerization activity"/>
    <property type="evidence" value="ECO:0007669"/>
    <property type="project" value="InterPro"/>
</dbReference>
<dbReference type="SUPFAM" id="SSF47459">
    <property type="entry name" value="HLH, helix-loop-helix DNA-binding domain"/>
    <property type="match status" value="1"/>
</dbReference>
<keyword evidence="8" id="KW-1185">Reference proteome</keyword>
<name>A0A8T2YLQ6_POPDE</name>
<dbReference type="GO" id="GO:0005634">
    <property type="term" value="C:nucleus"/>
    <property type="evidence" value="ECO:0007669"/>
    <property type="project" value="UniProtKB-SubCell"/>
</dbReference>
<evidence type="ECO:0000313" key="7">
    <source>
        <dbReference type="EMBL" id="KAH8506095.1"/>
    </source>
</evidence>
<evidence type="ECO:0000256" key="1">
    <source>
        <dbReference type="ARBA" id="ARBA00004123"/>
    </source>
</evidence>
<feature type="domain" description="BHLH" evidence="6">
    <location>
        <begin position="491"/>
        <end position="540"/>
    </location>
</feature>
<feature type="region of interest" description="Disordered" evidence="5">
    <location>
        <begin position="466"/>
        <end position="503"/>
    </location>
</feature>
<dbReference type="InterPro" id="IPR036638">
    <property type="entry name" value="HLH_DNA-bd_sf"/>
</dbReference>
<comment type="subcellular location">
    <subcellularLocation>
        <location evidence="1">Nucleus</location>
    </subcellularLocation>
</comment>
<reference evidence="7" key="1">
    <citation type="journal article" date="2021" name="J. Hered.">
        <title>Genome Assembly of Salicaceae Populus deltoides (Eastern Cottonwood) I-69 Based on Nanopore Sequencing and Hi-C Technologies.</title>
        <authorList>
            <person name="Bai S."/>
            <person name="Wu H."/>
            <person name="Zhang J."/>
            <person name="Pan Z."/>
            <person name="Zhao W."/>
            <person name="Li Z."/>
            <person name="Tong C."/>
        </authorList>
    </citation>
    <scope>NUCLEOTIDE SEQUENCE</scope>
    <source>
        <tissue evidence="7">Leaf</tissue>
    </source>
</reference>
<dbReference type="PROSITE" id="PS50888">
    <property type="entry name" value="BHLH"/>
    <property type="match status" value="1"/>
</dbReference>
<dbReference type="InterPro" id="IPR011598">
    <property type="entry name" value="bHLH_dom"/>
</dbReference>
<evidence type="ECO:0000256" key="3">
    <source>
        <dbReference type="ARBA" id="ARBA00023163"/>
    </source>
</evidence>
<keyword evidence="3" id="KW-0804">Transcription</keyword>
<evidence type="ECO:0000313" key="8">
    <source>
        <dbReference type="Proteomes" id="UP000807159"/>
    </source>
</evidence>
<dbReference type="AlphaFoldDB" id="A0A8T2YLQ6"/>
<dbReference type="EMBL" id="JACEGQ020000006">
    <property type="protein sequence ID" value="KAH8506095.1"/>
    <property type="molecule type" value="Genomic_DNA"/>
</dbReference>
<dbReference type="Pfam" id="PF23176">
    <property type="entry name" value="bHLH_LHW"/>
    <property type="match status" value="1"/>
</dbReference>
<evidence type="ECO:0000259" key="6">
    <source>
        <dbReference type="PROSITE" id="PS50888"/>
    </source>
</evidence>
<proteinExistence type="predicted"/>
<gene>
    <name evidence="7" type="ORF">H0E87_013072</name>
</gene>
<keyword evidence="4" id="KW-0539">Nucleus</keyword>
<dbReference type="PANTHER" id="PTHR46196">
    <property type="entry name" value="TRANSCRIPTION FACTOR BHLH155-LIKE ISOFORM X1-RELATED"/>
    <property type="match status" value="1"/>
</dbReference>
<dbReference type="PANTHER" id="PTHR46196:SF3">
    <property type="entry name" value="TRANSCRIPTION FACTOR LHW-LIKE ISOFORM X1"/>
    <property type="match status" value="1"/>
</dbReference>
<feature type="compositionally biased region" description="Basic and acidic residues" evidence="5">
    <location>
        <begin position="492"/>
        <end position="503"/>
    </location>
</feature>
<evidence type="ECO:0000256" key="2">
    <source>
        <dbReference type="ARBA" id="ARBA00023015"/>
    </source>
</evidence>
<comment type="caution">
    <text evidence="7">The sequence shown here is derived from an EMBL/GenBank/DDBJ whole genome shotgun (WGS) entry which is preliminary data.</text>
</comment>
<protein>
    <recommendedName>
        <fullName evidence="6">BHLH domain-containing protein</fullName>
    </recommendedName>
</protein>
<dbReference type="Proteomes" id="UP000807159">
    <property type="component" value="Chromosome 6"/>
</dbReference>
<accession>A0A8T2YLQ6</accession>
<organism evidence="7 8">
    <name type="scientific">Populus deltoides</name>
    <name type="common">Eastern poplar</name>
    <name type="synonym">Eastern cottonwood</name>
    <dbReference type="NCBI Taxonomy" id="3696"/>
    <lineage>
        <taxon>Eukaryota</taxon>
        <taxon>Viridiplantae</taxon>
        <taxon>Streptophyta</taxon>
        <taxon>Embryophyta</taxon>
        <taxon>Tracheophyta</taxon>
        <taxon>Spermatophyta</taxon>
        <taxon>Magnoliopsida</taxon>
        <taxon>eudicotyledons</taxon>
        <taxon>Gunneridae</taxon>
        <taxon>Pentapetalae</taxon>
        <taxon>rosids</taxon>
        <taxon>fabids</taxon>
        <taxon>Malpighiales</taxon>
        <taxon>Salicaceae</taxon>
        <taxon>Saliceae</taxon>
        <taxon>Populus</taxon>
    </lineage>
</organism>
<dbReference type="Pfam" id="PF14215">
    <property type="entry name" value="bHLH-MYC_N"/>
    <property type="match status" value="1"/>
</dbReference>
<evidence type="ECO:0000256" key="4">
    <source>
        <dbReference type="ARBA" id="ARBA00023242"/>
    </source>
</evidence>
<sequence length="677" mass="76040">MGTTDLRQLLESLCNNSDWKYAVLWKMRYGSPMILTWEDGYFDCPKPREPLQTISSDVYCNGGNDLVSSLRDASASNANFGGHQIELVVADMLHLQYPLGEGVVGEVAYTGDHFWLSFNNIFSCEMSKNVVPEFPEEWLLQFASGIKTILLVPVLPHGVLQLGSFDEVAEDVQIVAYIKGRFNDLHSTRENAVPLTLKREFKAQSTLISCPVEQLNATSAISISQVKSEDSNYSIPVNSVKLHKDEQPEVFKCESKNNSPSPIFADVSPPSESLSASQLGMVENKIFELSYLMDELQAYSDCNEYNVGWFGEPLDGMMNPAADMVEQSSGGMDANDTNEKTWEPSLLVEDSCKSSNFIFSEDHSARIEPSLFAREGEVEFLLEPVVGNSYSSSDNASSKRSHSLKSSERLSGHLLATSQNQFQTRTLVGDDLAPWSHLASVCISGSGNTDTKAALDSMMSTIFDQEQQEKDQSYKHSWKGQKMSNVARRRARPGENQKPRPRDRQLIQDRVKELRELVPNGSKCSIDGLLDQTIKHMQYLRSVTDQAEKLRQWVHQEVADRKNCRLSETNVNIQSGKSWAFEFGNDLQICPIVVEDLAYPGHLLIEMLCNDRGVFLEIAQVIRSLDLTILKGVMESRLSNTWAHFIVEACKGFHRLDIFWPLMQLLQRKRSSISGKI</sequence>
<dbReference type="InterPro" id="IPR043561">
    <property type="entry name" value="LHW-like"/>
</dbReference>
<keyword evidence="2" id="KW-0805">Transcription regulation</keyword>
<dbReference type="InterPro" id="IPR025610">
    <property type="entry name" value="MYC/MYB_N"/>
</dbReference>